<dbReference type="Gene3D" id="1.10.630.10">
    <property type="entry name" value="Cytochrome P450"/>
    <property type="match status" value="1"/>
</dbReference>
<evidence type="ECO:0000256" key="2">
    <source>
        <dbReference type="ARBA" id="ARBA00005179"/>
    </source>
</evidence>
<dbReference type="PRINTS" id="PR00385">
    <property type="entry name" value="P450"/>
</dbReference>
<gene>
    <name evidence="11" type="primary">CYP5365A3</name>
</gene>
<accession>A0AA86IXI5</accession>
<dbReference type="AlphaFoldDB" id="A0AA86IXI5"/>
<dbReference type="InterPro" id="IPR002401">
    <property type="entry name" value="Cyt_P450_E_grp-I"/>
</dbReference>
<evidence type="ECO:0000256" key="9">
    <source>
        <dbReference type="PIRSR" id="PIRSR602401-1"/>
    </source>
</evidence>
<keyword evidence="4 9" id="KW-0349">Heme</keyword>
<dbReference type="InterPro" id="IPR001128">
    <property type="entry name" value="Cyt_P450"/>
</dbReference>
<protein>
    <submittedName>
        <fullName evidence="11">Cytochrome P450 monooxygenase</fullName>
    </submittedName>
</protein>
<keyword evidence="6 10" id="KW-0560">Oxidoreductase</keyword>
<dbReference type="EMBL" id="LC761791">
    <property type="protein sequence ID" value="BED43036.1"/>
    <property type="molecule type" value="mRNA"/>
</dbReference>
<dbReference type="PROSITE" id="PS00086">
    <property type="entry name" value="CYTOCHROME_P450"/>
    <property type="match status" value="1"/>
</dbReference>
<evidence type="ECO:0000256" key="3">
    <source>
        <dbReference type="ARBA" id="ARBA00010617"/>
    </source>
</evidence>
<comment type="pathway">
    <text evidence="2">Secondary metabolite biosynthesis.</text>
</comment>
<sequence length="469" mass="53628">MLQKVIAAVLAFLVVAVYRWVRVPAHLRHLPKVPVMPLLLSYLSGEVEERRVKRIIIPFAQKARTDVVLVFCLGEWVVHIVEANAAKRIMEQRGLRKQELPAEMLLWRLTGRQNVFTAEGEMWKRHAKIMHEALHRTIPIEQFAALSRKTFALIGDGGRVRWNDYTHRFSLDAVGTTVIGYDFEALDKPHGAFVERYHEVMAAISSPAYIFLPALERWLPRPAIRDMVDLLVEEFRVLLQKKRDHPGPDMITYMLENPEMSETELRDNIIVTFMGGHDTTAGSLSTIVFLLGQYQDVQARLRAEVASIMGSDEPRLEHFSRMPYLNAVIRESMRFNNPSNVLIPRLSDDPLQVGAHVIPPDTPFIINMCAILHNSTSWAEPDAFDPDRFLNSDKATADASWIPFGLGPRQCPARAFSLYEQKVLVSMLLREYRWSVPKDTVHHDYIKNAFSPFALSLPYDVDIDILKLT</sequence>
<name>A0AA86IXI5_TRAVE</name>
<dbReference type="PRINTS" id="PR00463">
    <property type="entry name" value="EP450I"/>
</dbReference>
<proteinExistence type="evidence at transcript level"/>
<evidence type="ECO:0000256" key="6">
    <source>
        <dbReference type="ARBA" id="ARBA00023002"/>
    </source>
</evidence>
<feature type="binding site" description="axial binding residue" evidence="9">
    <location>
        <position position="411"/>
    </location>
    <ligand>
        <name>heme</name>
        <dbReference type="ChEBI" id="CHEBI:30413"/>
    </ligand>
    <ligandPart>
        <name>Fe</name>
        <dbReference type="ChEBI" id="CHEBI:18248"/>
    </ligandPart>
</feature>
<keyword evidence="7 9" id="KW-0408">Iron</keyword>
<dbReference type="PANTHER" id="PTHR24305">
    <property type="entry name" value="CYTOCHROME P450"/>
    <property type="match status" value="1"/>
</dbReference>
<dbReference type="InterPro" id="IPR017972">
    <property type="entry name" value="Cyt_P450_CS"/>
</dbReference>
<dbReference type="GO" id="GO:0016705">
    <property type="term" value="F:oxidoreductase activity, acting on paired donors, with incorporation or reduction of molecular oxygen"/>
    <property type="evidence" value="ECO:0007669"/>
    <property type="project" value="InterPro"/>
</dbReference>
<dbReference type="GO" id="GO:0004497">
    <property type="term" value="F:monooxygenase activity"/>
    <property type="evidence" value="ECO:0007669"/>
    <property type="project" value="UniProtKB-KW"/>
</dbReference>
<dbReference type="InterPro" id="IPR036396">
    <property type="entry name" value="Cyt_P450_sf"/>
</dbReference>
<dbReference type="InterPro" id="IPR050121">
    <property type="entry name" value="Cytochrome_P450_monoxygenase"/>
</dbReference>
<keyword evidence="8 10" id="KW-0503">Monooxygenase</keyword>
<evidence type="ECO:0000256" key="5">
    <source>
        <dbReference type="ARBA" id="ARBA00022723"/>
    </source>
</evidence>
<evidence type="ECO:0000256" key="4">
    <source>
        <dbReference type="ARBA" id="ARBA00022617"/>
    </source>
</evidence>
<dbReference type="SUPFAM" id="SSF48264">
    <property type="entry name" value="Cytochrome P450"/>
    <property type="match status" value="1"/>
</dbReference>
<dbReference type="Pfam" id="PF00067">
    <property type="entry name" value="p450"/>
    <property type="match status" value="1"/>
</dbReference>
<keyword evidence="5 9" id="KW-0479">Metal-binding</keyword>
<evidence type="ECO:0000313" key="11">
    <source>
        <dbReference type="EMBL" id="BED43036.1"/>
    </source>
</evidence>
<evidence type="ECO:0000256" key="1">
    <source>
        <dbReference type="ARBA" id="ARBA00001971"/>
    </source>
</evidence>
<reference evidence="11" key="1">
    <citation type="submission" date="2023-03" db="EMBL/GenBank/DDBJ databases">
        <title>cytochrome P450 monooxygenase from Trametes versicolor.</title>
        <authorList>
            <person name="Ichinose H."/>
        </authorList>
    </citation>
    <scope>NUCLEOTIDE SEQUENCE</scope>
    <source>
        <strain evidence="11">NBRC 30340</strain>
    </source>
</reference>
<dbReference type="GO" id="GO:0020037">
    <property type="term" value="F:heme binding"/>
    <property type="evidence" value="ECO:0007669"/>
    <property type="project" value="InterPro"/>
</dbReference>
<evidence type="ECO:0000256" key="10">
    <source>
        <dbReference type="RuleBase" id="RU000461"/>
    </source>
</evidence>
<organism evidence="11">
    <name type="scientific">Trametes versicolor</name>
    <name type="common">White-rot fungus</name>
    <name type="synonym">Coriolus versicolor</name>
    <dbReference type="NCBI Taxonomy" id="5325"/>
    <lineage>
        <taxon>Eukaryota</taxon>
        <taxon>Fungi</taxon>
        <taxon>Dikarya</taxon>
        <taxon>Basidiomycota</taxon>
        <taxon>Agaricomycotina</taxon>
        <taxon>Agaricomycetes</taxon>
        <taxon>Polyporales</taxon>
        <taxon>Polyporaceae</taxon>
        <taxon>Trametes</taxon>
    </lineage>
</organism>
<dbReference type="GO" id="GO:0005506">
    <property type="term" value="F:iron ion binding"/>
    <property type="evidence" value="ECO:0007669"/>
    <property type="project" value="InterPro"/>
</dbReference>
<dbReference type="PANTHER" id="PTHR24305:SF166">
    <property type="entry name" value="CYTOCHROME P450 12A4, MITOCHONDRIAL-RELATED"/>
    <property type="match status" value="1"/>
</dbReference>
<evidence type="ECO:0000256" key="7">
    <source>
        <dbReference type="ARBA" id="ARBA00023004"/>
    </source>
</evidence>
<comment type="cofactor">
    <cofactor evidence="1 9">
        <name>heme</name>
        <dbReference type="ChEBI" id="CHEBI:30413"/>
    </cofactor>
</comment>
<comment type="similarity">
    <text evidence="3 10">Belongs to the cytochrome P450 family.</text>
</comment>
<evidence type="ECO:0000256" key="8">
    <source>
        <dbReference type="ARBA" id="ARBA00023033"/>
    </source>
</evidence>